<comment type="caution">
    <text evidence="2">The sequence shown here is derived from an EMBL/GenBank/DDBJ whole genome shotgun (WGS) entry which is preliminary data.</text>
</comment>
<evidence type="ECO:0000256" key="1">
    <source>
        <dbReference type="SAM" id="MobiDB-lite"/>
    </source>
</evidence>
<keyword evidence="3" id="KW-1185">Reference proteome</keyword>
<name>A0A4Y9XQR6_9AGAM</name>
<feature type="region of interest" description="Disordered" evidence="1">
    <location>
        <begin position="1"/>
        <end position="20"/>
    </location>
</feature>
<accession>A0A4Y9XQR6</accession>
<sequence length="82" mass="8867">MTTNTSDLDPKNPRPSGLLSFAPFITSDETIRPVEHRSRESVTFLEDVRAPPPAITADALANTPLPGPGTFISSRFKPGIFT</sequence>
<dbReference type="OrthoDB" id="10625418at2759"/>
<protein>
    <submittedName>
        <fullName evidence="2">Uncharacterized protein</fullName>
    </submittedName>
</protein>
<proteinExistence type="predicted"/>
<organism evidence="2 3">
    <name type="scientific">Dentipellis fragilis</name>
    <dbReference type="NCBI Taxonomy" id="205917"/>
    <lineage>
        <taxon>Eukaryota</taxon>
        <taxon>Fungi</taxon>
        <taxon>Dikarya</taxon>
        <taxon>Basidiomycota</taxon>
        <taxon>Agaricomycotina</taxon>
        <taxon>Agaricomycetes</taxon>
        <taxon>Russulales</taxon>
        <taxon>Hericiaceae</taxon>
        <taxon>Dentipellis</taxon>
    </lineage>
</organism>
<dbReference type="Proteomes" id="UP000298327">
    <property type="component" value="Unassembled WGS sequence"/>
</dbReference>
<evidence type="ECO:0000313" key="3">
    <source>
        <dbReference type="Proteomes" id="UP000298327"/>
    </source>
</evidence>
<reference evidence="2 3" key="1">
    <citation type="submission" date="2019-02" db="EMBL/GenBank/DDBJ databases">
        <title>Genome sequencing of the rare red list fungi Dentipellis fragilis.</title>
        <authorList>
            <person name="Buettner E."/>
            <person name="Kellner H."/>
        </authorList>
    </citation>
    <scope>NUCLEOTIDE SEQUENCE [LARGE SCALE GENOMIC DNA]</scope>
    <source>
        <strain evidence="2 3">DSM 105465</strain>
    </source>
</reference>
<dbReference type="AlphaFoldDB" id="A0A4Y9XQR6"/>
<gene>
    <name evidence="2" type="ORF">EVG20_g10700</name>
</gene>
<evidence type="ECO:0000313" key="2">
    <source>
        <dbReference type="EMBL" id="TFY52112.1"/>
    </source>
</evidence>
<dbReference type="EMBL" id="SEOQ01001370">
    <property type="protein sequence ID" value="TFY52112.1"/>
    <property type="molecule type" value="Genomic_DNA"/>
</dbReference>